<dbReference type="PROSITE" id="PS51479">
    <property type="entry name" value="ZF_RTR1"/>
    <property type="match status" value="1"/>
</dbReference>
<dbReference type="InterPro" id="IPR038534">
    <property type="entry name" value="Rtr1/RPAP2_sf"/>
</dbReference>
<dbReference type="Ensembl" id="ENSDCDT00010048913.1">
    <property type="protein sequence ID" value="ENSDCDP00010039153.1"/>
    <property type="gene ID" value="ENSDCDG00010025258.1"/>
</dbReference>
<evidence type="ECO:0000259" key="15">
    <source>
        <dbReference type="PROSITE" id="PS51479"/>
    </source>
</evidence>
<sequence>MWFYLCSGNAKRDRLESERRALQVVEHLLDDCVSDEVLIDCAWLITPANYKDTVEERSITRHCGYPVCPNKVENVLKQRYKISTKANKVYDITERKYFCSNFCFKASKFFEVQISKTPLWLRKEERPPDIKLLKKGHGGIAGLELKLTDPPVRQADIEEPRPSDALENHSQSSTDSDSADDDEQEFVSSLVAKSTARVHWGETTQDLKYMEDKSEFDAMMSSMVNTAGCKALEDTSQLLSQCKVNVQSSECAQGSEQADCSHQTPDGCLNITQVCMSRRCGVELCRKMKGHGTLANNVRQDLLHNLKVTFTEWKTEETMMFLYGTDETISTLCTLPQYEEDLKINTIQKYKDRATERKEMELRLYCKSNRSAEEENQEEPSKVNIGDLDLFFFFFSLIFYRFSSTNIVHKSNEWTLIAVVLLILLGEVLPFLKESLNSPSAVEYISSLIKMMHLSSQNFYSLILIFKPLRSIC</sequence>
<evidence type="ECO:0000313" key="17">
    <source>
        <dbReference type="Proteomes" id="UP000694580"/>
    </source>
</evidence>
<dbReference type="GeneTree" id="ENSGT00390000017965"/>
<evidence type="ECO:0000256" key="11">
    <source>
        <dbReference type="ARBA" id="ARBA00048336"/>
    </source>
</evidence>
<dbReference type="GO" id="GO:0005634">
    <property type="term" value="C:nucleus"/>
    <property type="evidence" value="ECO:0007669"/>
    <property type="project" value="UniProtKB-SubCell"/>
</dbReference>
<comment type="similarity">
    <text evidence="2 12 13">Belongs to the RPAP2 family.</text>
</comment>
<comment type="catalytic activity">
    <reaction evidence="11 13">
        <text>O-phospho-L-threonyl-[protein] + H2O = L-threonyl-[protein] + phosphate</text>
        <dbReference type="Rhea" id="RHEA:47004"/>
        <dbReference type="Rhea" id="RHEA-COMP:11060"/>
        <dbReference type="Rhea" id="RHEA-COMP:11605"/>
        <dbReference type="ChEBI" id="CHEBI:15377"/>
        <dbReference type="ChEBI" id="CHEBI:30013"/>
        <dbReference type="ChEBI" id="CHEBI:43474"/>
        <dbReference type="ChEBI" id="CHEBI:61977"/>
        <dbReference type="EC" id="3.1.3.16"/>
    </reaction>
</comment>
<dbReference type="GO" id="GO:0043175">
    <property type="term" value="F:RNA polymerase core enzyme binding"/>
    <property type="evidence" value="ECO:0007669"/>
    <property type="project" value="UniProtKB-UniRule"/>
</dbReference>
<evidence type="ECO:0000256" key="7">
    <source>
        <dbReference type="ARBA" id="ARBA00022912"/>
    </source>
</evidence>
<dbReference type="InterPro" id="IPR039693">
    <property type="entry name" value="Rtr1/RPAP2"/>
</dbReference>
<proteinExistence type="inferred from homology"/>
<evidence type="ECO:0000256" key="3">
    <source>
        <dbReference type="ARBA" id="ARBA00022723"/>
    </source>
</evidence>
<evidence type="ECO:0000256" key="10">
    <source>
        <dbReference type="ARBA" id="ARBA00047761"/>
    </source>
</evidence>
<evidence type="ECO:0000256" key="13">
    <source>
        <dbReference type="RuleBase" id="RU367080"/>
    </source>
</evidence>
<evidence type="ECO:0000256" key="12">
    <source>
        <dbReference type="PROSITE-ProRule" id="PRU00812"/>
    </source>
</evidence>
<comment type="subunit">
    <text evidence="13">Associates with the RNA polymerase II complex.</text>
</comment>
<evidence type="ECO:0000256" key="5">
    <source>
        <dbReference type="ARBA" id="ARBA00022801"/>
    </source>
</evidence>
<dbReference type="GO" id="GO:0008270">
    <property type="term" value="F:zinc ion binding"/>
    <property type="evidence" value="ECO:0007669"/>
    <property type="project" value="UniProtKB-KW"/>
</dbReference>
<evidence type="ECO:0000256" key="8">
    <source>
        <dbReference type="ARBA" id="ARBA00023242"/>
    </source>
</evidence>
<dbReference type="AlphaFoldDB" id="A0AAY4D189"/>
<evidence type="ECO:0000256" key="2">
    <source>
        <dbReference type="ARBA" id="ARBA00005676"/>
    </source>
</evidence>
<dbReference type="GO" id="GO:0005737">
    <property type="term" value="C:cytoplasm"/>
    <property type="evidence" value="ECO:0007669"/>
    <property type="project" value="TreeGrafter"/>
</dbReference>
<keyword evidence="7 13" id="KW-0904">Protein phosphatase</keyword>
<reference evidence="16 17" key="1">
    <citation type="submission" date="2020-06" db="EMBL/GenBank/DDBJ databases">
        <authorList>
            <consortium name="Wellcome Sanger Institute Data Sharing"/>
        </authorList>
    </citation>
    <scope>NUCLEOTIDE SEQUENCE [LARGE SCALE GENOMIC DNA]</scope>
</reference>
<evidence type="ECO:0000256" key="1">
    <source>
        <dbReference type="ARBA" id="ARBA00004123"/>
    </source>
</evidence>
<protein>
    <recommendedName>
        <fullName evidence="13">RNA polymerase II subunit B1 CTD phosphatase RPAP2 homolog</fullName>
        <ecNumber evidence="13">3.1.3.16</ecNumber>
    </recommendedName>
</protein>
<comment type="catalytic activity">
    <reaction evidence="10 13">
        <text>O-phospho-L-seryl-[protein] + H2O = L-seryl-[protein] + phosphate</text>
        <dbReference type="Rhea" id="RHEA:20629"/>
        <dbReference type="Rhea" id="RHEA-COMP:9863"/>
        <dbReference type="Rhea" id="RHEA-COMP:11604"/>
        <dbReference type="ChEBI" id="CHEBI:15377"/>
        <dbReference type="ChEBI" id="CHEBI:29999"/>
        <dbReference type="ChEBI" id="CHEBI:43474"/>
        <dbReference type="ChEBI" id="CHEBI:83421"/>
        <dbReference type="EC" id="3.1.3.16"/>
    </reaction>
</comment>
<dbReference type="PANTHER" id="PTHR14732">
    <property type="entry name" value="RNA POLYMERASE II SUBUNIT B1 CTD PHOSPHATASE RPAP2-RELATED"/>
    <property type="match status" value="1"/>
</dbReference>
<feature type="compositionally biased region" description="Basic and acidic residues" evidence="14">
    <location>
        <begin position="155"/>
        <end position="167"/>
    </location>
</feature>
<comment type="subcellular location">
    <subcellularLocation>
        <location evidence="1 13">Nucleus</location>
    </subcellularLocation>
</comment>
<keyword evidence="5 13" id="KW-0378">Hydrolase</keyword>
<dbReference type="PANTHER" id="PTHR14732:SF0">
    <property type="entry name" value="RNA POLYMERASE II SUBUNIT B1 CTD PHOSPHATASE RPAP2-RELATED"/>
    <property type="match status" value="1"/>
</dbReference>
<dbReference type="EC" id="3.1.3.16" evidence="13"/>
<evidence type="ECO:0000256" key="9">
    <source>
        <dbReference type="ARBA" id="ARBA00045547"/>
    </source>
</evidence>
<dbReference type="GO" id="GO:0008420">
    <property type="term" value="F:RNA polymerase II CTD heptapeptide repeat phosphatase activity"/>
    <property type="evidence" value="ECO:0007669"/>
    <property type="project" value="UniProtKB-UniRule"/>
</dbReference>
<dbReference type="Gene3D" id="1.25.40.820">
    <property type="match status" value="1"/>
</dbReference>
<feature type="region of interest" description="Disordered" evidence="14">
    <location>
        <begin position="149"/>
        <end position="186"/>
    </location>
</feature>
<reference evidence="16" key="2">
    <citation type="submission" date="2025-08" db="UniProtKB">
        <authorList>
            <consortium name="Ensembl"/>
        </authorList>
    </citation>
    <scope>IDENTIFICATION</scope>
</reference>
<dbReference type="Proteomes" id="UP000694580">
    <property type="component" value="Chromosome 19"/>
</dbReference>
<gene>
    <name evidence="16" type="primary">RPAP2</name>
</gene>
<keyword evidence="4 13" id="KW-0863">Zinc-finger</keyword>
<accession>A0AAY4D189</accession>
<organism evidence="16 17">
    <name type="scientific">Denticeps clupeoides</name>
    <name type="common">denticle herring</name>
    <dbReference type="NCBI Taxonomy" id="299321"/>
    <lineage>
        <taxon>Eukaryota</taxon>
        <taxon>Metazoa</taxon>
        <taxon>Chordata</taxon>
        <taxon>Craniata</taxon>
        <taxon>Vertebrata</taxon>
        <taxon>Euteleostomi</taxon>
        <taxon>Actinopterygii</taxon>
        <taxon>Neopterygii</taxon>
        <taxon>Teleostei</taxon>
        <taxon>Clupei</taxon>
        <taxon>Clupeiformes</taxon>
        <taxon>Denticipitoidei</taxon>
        <taxon>Denticipitidae</taxon>
        <taxon>Denticeps</taxon>
    </lineage>
</organism>
<keyword evidence="8 13" id="KW-0539">Nucleus</keyword>
<feature type="domain" description="RTR1-type" evidence="15">
    <location>
        <begin position="40"/>
        <end position="123"/>
    </location>
</feature>
<comment type="function">
    <text evidence="9">Protein phosphatase that displays CTD phosphatase activity and regulates transcription of snRNA genes. Recognizes and binds phosphorylated 'Ser-7' of the C-terminal heptapeptide repeat domain (CTD) of the largest RNA polymerase II subunit POLR2A, and mediates dephosphorylation of 'Ser-5' of the CTD, thereby promoting transcription of snRNA genes. Downstream of EIF2AK3/PERK, dephosphorylates ERN1, a sensor for the endoplasmic reticulum unfolded protein response (UPR), to abort failed ER-stress adaptation and trigger apoptosis.</text>
</comment>
<evidence type="ECO:0000256" key="4">
    <source>
        <dbReference type="ARBA" id="ARBA00022771"/>
    </source>
</evidence>
<dbReference type="Pfam" id="PF04181">
    <property type="entry name" value="RPAP2_Rtr1"/>
    <property type="match status" value="1"/>
</dbReference>
<dbReference type="InterPro" id="IPR007308">
    <property type="entry name" value="Rtr1/RPAP2_dom"/>
</dbReference>
<name>A0AAY4D189_9TELE</name>
<reference evidence="16" key="3">
    <citation type="submission" date="2025-09" db="UniProtKB">
        <authorList>
            <consortium name="Ensembl"/>
        </authorList>
    </citation>
    <scope>IDENTIFICATION</scope>
</reference>
<keyword evidence="3 13" id="KW-0479">Metal-binding</keyword>
<keyword evidence="6 13" id="KW-0862">Zinc</keyword>
<evidence type="ECO:0000256" key="14">
    <source>
        <dbReference type="SAM" id="MobiDB-lite"/>
    </source>
</evidence>
<keyword evidence="17" id="KW-1185">Reference proteome</keyword>
<evidence type="ECO:0000313" key="16">
    <source>
        <dbReference type="Ensembl" id="ENSDCDP00010039153.1"/>
    </source>
</evidence>
<evidence type="ECO:0000256" key="6">
    <source>
        <dbReference type="ARBA" id="ARBA00022833"/>
    </source>
</evidence>